<keyword evidence="3 12" id="KW-0732">Signal</keyword>
<dbReference type="Proteomes" id="UP000515135">
    <property type="component" value="Unplaced"/>
</dbReference>
<dbReference type="GeneID" id="109470824"/>
<evidence type="ECO:0000256" key="7">
    <source>
        <dbReference type="ARBA" id="ARBA00023239"/>
    </source>
</evidence>
<evidence type="ECO:0000256" key="12">
    <source>
        <dbReference type="SAM" id="SignalP"/>
    </source>
</evidence>
<evidence type="ECO:0000313" key="13">
    <source>
        <dbReference type="Proteomes" id="UP000515135"/>
    </source>
</evidence>
<keyword evidence="7" id="KW-0456">Lyase</keyword>
<dbReference type="GO" id="GO:0005576">
    <property type="term" value="C:extracellular region"/>
    <property type="evidence" value="ECO:0007669"/>
    <property type="project" value="TreeGrafter"/>
</dbReference>
<feature type="binding site" evidence="8">
    <location>
        <position position="400"/>
    </location>
    <ligand>
        <name>a protein</name>
        <dbReference type="ChEBI" id="CHEBI:16541"/>
    </ligand>
    <ligandPart>
        <name>C-terminal Xaa-(2S)-2-hydroxyglycine residue</name>
        <dbReference type="ChEBI" id="CHEBI:142768"/>
    </ligandPart>
</feature>
<evidence type="ECO:0000256" key="11">
    <source>
        <dbReference type="PROSITE-ProRule" id="PRU00504"/>
    </source>
</evidence>
<reference evidence="14" key="1">
    <citation type="submission" date="2025-08" db="UniProtKB">
        <authorList>
            <consortium name="RefSeq"/>
        </authorList>
    </citation>
    <scope>IDENTIFICATION</scope>
    <source>
        <tissue evidence="14">Gonad</tissue>
    </source>
</reference>
<keyword evidence="9" id="KW-0862">Zinc</keyword>
<keyword evidence="5 10" id="KW-1015">Disulfide bond</keyword>
<dbReference type="PANTHER" id="PTHR10680">
    <property type="entry name" value="PEPTIDYL-GLYCINE ALPHA-AMIDATING MONOOXYGENASE"/>
    <property type="match status" value="1"/>
</dbReference>
<dbReference type="RefSeq" id="XP_019625473.1">
    <property type="nucleotide sequence ID" value="XM_019769914.1"/>
</dbReference>
<comment type="cofactor">
    <cofactor evidence="9">
        <name>Zn(2+)</name>
        <dbReference type="ChEBI" id="CHEBI:29105"/>
    </cofactor>
    <text evidence="9">Binds one Zn(2+) ion per subunit.</text>
</comment>
<dbReference type="OrthoDB" id="10018185at2759"/>
<keyword evidence="13" id="KW-1185">Reference proteome</keyword>
<feature type="binding site" evidence="9">
    <location>
        <position position="384"/>
    </location>
    <ligand>
        <name>Zn(2+)</name>
        <dbReference type="ChEBI" id="CHEBI:29105"/>
        <note>catalytic</note>
    </ligand>
</feature>
<dbReference type="InterPro" id="IPR001258">
    <property type="entry name" value="NHL_repeat"/>
</dbReference>
<evidence type="ECO:0000256" key="3">
    <source>
        <dbReference type="ARBA" id="ARBA00022729"/>
    </source>
</evidence>
<feature type="binding site" evidence="9">
    <location>
        <position position="483"/>
    </location>
    <ligand>
        <name>Zn(2+)</name>
        <dbReference type="ChEBI" id="CHEBI:29105"/>
        <note>catalytic</note>
    </ligand>
</feature>
<keyword evidence="2 9" id="KW-0479">Metal-binding</keyword>
<name>A0A6P4YM44_BRABE</name>
<dbReference type="Gene3D" id="2.120.10.30">
    <property type="entry name" value="TolB, C-terminal domain"/>
    <property type="match status" value="1"/>
</dbReference>
<keyword evidence="4" id="KW-0677">Repeat</keyword>
<feature type="binding site" evidence="8">
    <location>
        <position position="344"/>
    </location>
    <ligand>
        <name>a protein</name>
        <dbReference type="ChEBI" id="CHEBI:16541"/>
    </ligand>
    <ligandPart>
        <name>C-terminal Xaa-(2S)-2-hydroxyglycine residue</name>
        <dbReference type="ChEBI" id="CHEBI:142768"/>
    </ligandPart>
</feature>
<evidence type="ECO:0000256" key="4">
    <source>
        <dbReference type="ARBA" id="ARBA00022737"/>
    </source>
</evidence>
<dbReference type="SUPFAM" id="SSF101898">
    <property type="entry name" value="NHL repeat"/>
    <property type="match status" value="1"/>
</dbReference>
<evidence type="ECO:0000256" key="1">
    <source>
        <dbReference type="ARBA" id="ARBA00012343"/>
    </source>
</evidence>
<dbReference type="AlphaFoldDB" id="A0A6P4YM44"/>
<dbReference type="GO" id="GO:0046872">
    <property type="term" value="F:metal ion binding"/>
    <property type="evidence" value="ECO:0007669"/>
    <property type="project" value="UniProtKB-KW"/>
</dbReference>
<dbReference type="InterPro" id="IPR000720">
    <property type="entry name" value="PHM/PAL"/>
</dbReference>
<feature type="binding site" evidence="8">
    <location>
        <position position="223"/>
    </location>
    <ligand>
        <name>a protein</name>
        <dbReference type="ChEBI" id="CHEBI:16541"/>
    </ligand>
    <ligandPart>
        <name>C-terminal Xaa-(2S)-2-hydroxyglycine residue</name>
        <dbReference type="ChEBI" id="CHEBI:142768"/>
    </ligandPart>
</feature>
<proteinExistence type="predicted"/>
<feature type="disulfide bond" evidence="10">
    <location>
        <begin position="324"/>
        <end position="345"/>
    </location>
</feature>
<evidence type="ECO:0000256" key="9">
    <source>
        <dbReference type="PIRSR" id="PIRSR600720-2"/>
    </source>
</evidence>
<feature type="repeat" description="NHL" evidence="11">
    <location>
        <begin position="369"/>
        <end position="411"/>
    </location>
</feature>
<keyword evidence="9" id="KW-0106">Calcium</keyword>
<dbReference type="PROSITE" id="PS51125">
    <property type="entry name" value="NHL"/>
    <property type="match status" value="3"/>
</dbReference>
<evidence type="ECO:0000256" key="2">
    <source>
        <dbReference type="ARBA" id="ARBA00022723"/>
    </source>
</evidence>
<dbReference type="Pfam" id="PF01436">
    <property type="entry name" value="NHL"/>
    <property type="match status" value="3"/>
</dbReference>
<feature type="repeat" description="NHL" evidence="11">
    <location>
        <begin position="315"/>
        <end position="355"/>
    </location>
</feature>
<dbReference type="PANTHER" id="PTHR10680:SF36">
    <property type="entry name" value="PEPTIDYL-ALPHA-HYDROXYGLYCINE ALPHA-AMIDATING LYASE 1"/>
    <property type="match status" value="1"/>
</dbReference>
<dbReference type="GO" id="GO:0006518">
    <property type="term" value="P:peptide metabolic process"/>
    <property type="evidence" value="ECO:0007669"/>
    <property type="project" value="InterPro"/>
</dbReference>
<dbReference type="FunFam" id="2.120.10.30:FF:000016">
    <property type="entry name" value="peptidyl-glycine alpha-amidating monooxygenase isoform X1"/>
    <property type="match status" value="1"/>
</dbReference>
<evidence type="ECO:0000256" key="5">
    <source>
        <dbReference type="ARBA" id="ARBA00023157"/>
    </source>
</evidence>
<feature type="chain" id="PRO_5027670730" description="peptidylamidoglycolate lyase" evidence="12">
    <location>
        <begin position="24"/>
        <end position="520"/>
    </location>
</feature>
<feature type="repeat" description="NHL" evidence="11">
    <location>
        <begin position="260"/>
        <end position="301"/>
    </location>
</feature>
<evidence type="ECO:0000256" key="10">
    <source>
        <dbReference type="PIRSR" id="PIRSR600720-3"/>
    </source>
</evidence>
<protein>
    <recommendedName>
        <fullName evidence="1">peptidylamidoglycolate lyase</fullName>
        <ecNumber evidence="1">4.3.2.5</ecNumber>
    </recommendedName>
</protein>
<gene>
    <name evidence="14" type="primary">LOC109470824</name>
</gene>
<dbReference type="KEGG" id="bbel:109470824"/>
<feature type="binding site" evidence="9">
    <location>
        <position position="277"/>
    </location>
    <ligand>
        <name>Ca(2+)</name>
        <dbReference type="ChEBI" id="CHEBI:29108"/>
        <note>structural</note>
    </ligand>
</feature>
<feature type="binding site" evidence="9">
    <location>
        <position position="484"/>
    </location>
    <ligand>
        <name>Ca(2+)</name>
        <dbReference type="ChEBI" id="CHEBI:29108"/>
        <note>structural</note>
    </ligand>
</feature>
<dbReference type="CDD" id="cd14958">
    <property type="entry name" value="NHL_PAL_like"/>
    <property type="match status" value="1"/>
</dbReference>
<evidence type="ECO:0000256" key="8">
    <source>
        <dbReference type="PIRSR" id="PIRSR600720-1"/>
    </source>
</evidence>
<feature type="disulfide bond" evidence="10">
    <location>
        <begin position="396"/>
        <end position="407"/>
    </location>
</feature>
<feature type="signal peptide" evidence="12">
    <location>
        <begin position="1"/>
        <end position="23"/>
    </location>
</feature>
<dbReference type="InterPro" id="IPR011042">
    <property type="entry name" value="6-blade_b-propeller_TolB-like"/>
</dbReference>
<dbReference type="GO" id="GO:0016020">
    <property type="term" value="C:membrane"/>
    <property type="evidence" value="ECO:0007669"/>
    <property type="project" value="InterPro"/>
</dbReference>
<feature type="binding site" evidence="9">
    <location>
        <position position="210"/>
    </location>
    <ligand>
        <name>Ca(2+)</name>
        <dbReference type="ChEBI" id="CHEBI:29108"/>
        <note>structural</note>
    </ligand>
</feature>
<feature type="binding site" evidence="9">
    <location>
        <position position="275"/>
    </location>
    <ligand>
        <name>Zn(2+)</name>
        <dbReference type="ChEBI" id="CHEBI:29105"/>
        <note>catalytic</note>
    </ligand>
</feature>
<evidence type="ECO:0000256" key="6">
    <source>
        <dbReference type="ARBA" id="ARBA00023180"/>
    </source>
</evidence>
<evidence type="ECO:0000313" key="14">
    <source>
        <dbReference type="RefSeq" id="XP_019625473.1"/>
    </source>
</evidence>
<keyword evidence="6" id="KW-0325">Glycoprotein</keyword>
<sequence length="520" mass="57112">MAPGVRAVLTGICLTAFANICWAYPAWDNPWWPRDLLEKFDATFEELERQRPPQGPFVCTTLKSWRVENLIASGTEGDRIDRIIGYGCEQPASSQTTWICEPSRPDTVCAGPVLGTVFNWEKEREAGPGQTSMMEEEDVEIGPGDINTVVLAMRFTDDGEEESEEEENVQEDKNKVDAQSIAERGMEDSSLQVVEDWPAQNLGLGQVSGVAVCPAGHVHVFHRGDRVWDDSSFDDENVYQQQDLGPIQTDTVVELDPSTGDLVRSWGKGIFFLPHGLAMDGDGNYWLTDTAMHQVFKFPASGDSVPLLALGEAFQPGSDDKHFCKPADVAVDDSTGDFFVADGYCNSRIMKFSKDGSLLLQWGHPSPQGHGLSGPPPGTFSVPHSLAMARDRGEVCVADRENGRVQCFDIKEGKFTRLFREREFGGRVFAVDYNPDQGGVLHLVNGPTLVGAAMPVEGFTVRFNDGEILDTFRPTARGFSQPHDVASAPDDSAVYVVEIGPNKVWKFVPANEQPNVILPP</sequence>
<dbReference type="GO" id="GO:0004598">
    <property type="term" value="F:peptidylamidoglycolate lyase activity"/>
    <property type="evidence" value="ECO:0007669"/>
    <property type="project" value="UniProtKB-EC"/>
</dbReference>
<dbReference type="EC" id="4.3.2.5" evidence="1"/>
<accession>A0A6P4YM44</accession>
<organism evidence="13 14">
    <name type="scientific">Branchiostoma belcheri</name>
    <name type="common">Amphioxus</name>
    <dbReference type="NCBI Taxonomy" id="7741"/>
    <lineage>
        <taxon>Eukaryota</taxon>
        <taxon>Metazoa</taxon>
        <taxon>Chordata</taxon>
        <taxon>Cephalochordata</taxon>
        <taxon>Leptocardii</taxon>
        <taxon>Amphioxiformes</taxon>
        <taxon>Branchiostomatidae</taxon>
        <taxon>Branchiostoma</taxon>
    </lineage>
</organism>
<dbReference type="PRINTS" id="PR00790">
    <property type="entry name" value="PAMONOXGNASE"/>
</dbReference>